<dbReference type="SUPFAM" id="SSF52540">
    <property type="entry name" value="P-loop containing nucleoside triphosphate hydrolases"/>
    <property type="match status" value="1"/>
</dbReference>
<dbReference type="Proteomes" id="UP000591941">
    <property type="component" value="Unassembled WGS sequence"/>
</dbReference>
<dbReference type="Gene3D" id="3.40.50.300">
    <property type="entry name" value="P-loop containing nucleotide triphosphate hydrolases"/>
    <property type="match status" value="1"/>
</dbReference>
<dbReference type="PANTHER" id="PTHR43553:SF24">
    <property type="entry name" value="ENERGY-COUPLING FACTOR TRANSPORTER ATP-BINDING PROTEIN ECFA1"/>
    <property type="match status" value="1"/>
</dbReference>
<dbReference type="InterPro" id="IPR031360">
    <property type="entry name" value="TrpP"/>
</dbReference>
<dbReference type="EMBL" id="JACHHI010000003">
    <property type="protein sequence ID" value="MBB6477719.1"/>
    <property type="molecule type" value="Genomic_DNA"/>
</dbReference>
<keyword evidence="5" id="KW-0547">Nucleotide-binding</keyword>
<dbReference type="PROSITE" id="PS50893">
    <property type="entry name" value="ABC_TRANSPORTER_2"/>
    <property type="match status" value="1"/>
</dbReference>
<feature type="domain" description="ABC transporter" evidence="10">
    <location>
        <begin position="205"/>
        <end position="445"/>
    </location>
</feature>
<dbReference type="InterPro" id="IPR017871">
    <property type="entry name" value="ABC_transporter-like_CS"/>
</dbReference>
<keyword evidence="12" id="KW-1185">Reference proteome</keyword>
<feature type="transmembrane region" description="Helical" evidence="9">
    <location>
        <begin position="65"/>
        <end position="84"/>
    </location>
</feature>
<keyword evidence="6 11" id="KW-0067">ATP-binding</keyword>
<evidence type="ECO:0000256" key="1">
    <source>
        <dbReference type="ARBA" id="ARBA00004202"/>
    </source>
</evidence>
<gene>
    <name evidence="11" type="ORF">HNR45_000752</name>
</gene>
<keyword evidence="11" id="KW-0378">Hydrolase</keyword>
<dbReference type="AlphaFoldDB" id="A0A841R3W3"/>
<dbReference type="SMART" id="SM00382">
    <property type="entry name" value="AAA"/>
    <property type="match status" value="1"/>
</dbReference>
<dbReference type="InterPro" id="IPR050095">
    <property type="entry name" value="ECF_ABC_transporter_ATP-bd"/>
</dbReference>
<dbReference type="Pfam" id="PF17099">
    <property type="entry name" value="TrpP"/>
    <property type="match status" value="1"/>
</dbReference>
<keyword evidence="9" id="KW-0812">Transmembrane</keyword>
<dbReference type="InterPro" id="IPR003439">
    <property type="entry name" value="ABC_transporter-like_ATP-bd"/>
</dbReference>
<comment type="caution">
    <text evidence="11">The sequence shown here is derived from an EMBL/GenBank/DDBJ whole genome shotgun (WGS) entry which is preliminary data.</text>
</comment>
<evidence type="ECO:0000256" key="6">
    <source>
        <dbReference type="ARBA" id="ARBA00022840"/>
    </source>
</evidence>
<keyword evidence="7" id="KW-1278">Translocase</keyword>
<dbReference type="InterPro" id="IPR027417">
    <property type="entry name" value="P-loop_NTPase"/>
</dbReference>
<dbReference type="OrthoDB" id="197875at2"/>
<evidence type="ECO:0000256" key="5">
    <source>
        <dbReference type="ARBA" id="ARBA00022741"/>
    </source>
</evidence>
<dbReference type="GO" id="GO:0005524">
    <property type="term" value="F:ATP binding"/>
    <property type="evidence" value="ECO:0007669"/>
    <property type="project" value="UniProtKB-KW"/>
</dbReference>
<dbReference type="GO" id="GO:0042626">
    <property type="term" value="F:ATPase-coupled transmembrane transporter activity"/>
    <property type="evidence" value="ECO:0007669"/>
    <property type="project" value="TreeGrafter"/>
</dbReference>
<reference evidence="11 12" key="1">
    <citation type="submission" date="2020-08" db="EMBL/GenBank/DDBJ databases">
        <title>Genomic Encyclopedia of Type Strains, Phase IV (KMG-IV): sequencing the most valuable type-strain genomes for metagenomic binning, comparative biology and taxonomic classification.</title>
        <authorList>
            <person name="Goeker M."/>
        </authorList>
    </citation>
    <scope>NUCLEOTIDE SEQUENCE [LARGE SCALE GENOMIC DNA]</scope>
    <source>
        <strain evidence="11 12">DSM 21255</strain>
    </source>
</reference>
<dbReference type="GO" id="GO:0016887">
    <property type="term" value="F:ATP hydrolysis activity"/>
    <property type="evidence" value="ECO:0007669"/>
    <property type="project" value="InterPro"/>
</dbReference>
<dbReference type="Pfam" id="PF00005">
    <property type="entry name" value="ABC_tran"/>
    <property type="match status" value="1"/>
</dbReference>
<comment type="subcellular location">
    <subcellularLocation>
        <location evidence="1">Cell membrane</location>
        <topology evidence="1">Peripheral membrane protein</topology>
    </subcellularLocation>
</comment>
<evidence type="ECO:0000256" key="9">
    <source>
        <dbReference type="SAM" id="Phobius"/>
    </source>
</evidence>
<evidence type="ECO:0000256" key="8">
    <source>
        <dbReference type="ARBA" id="ARBA00023136"/>
    </source>
</evidence>
<keyword evidence="3" id="KW-0813">Transport</keyword>
<dbReference type="RefSeq" id="WP_159822669.1">
    <property type="nucleotide sequence ID" value="NZ_CABWNB010000002.1"/>
</dbReference>
<feature type="transmembrane region" description="Helical" evidence="9">
    <location>
        <begin position="41"/>
        <end position="58"/>
    </location>
</feature>
<name>A0A841R3W3_9FIRM</name>
<sequence length="465" mass="49722">MQTQTLVFQKTRGGQFRWLTVSTLLLSIGTILHIASPSIAGFTPNWMIATYCVAILLTKPTYRQCFGIGMVAACIEILTSKSGFPYGNLISEPLGAMTAACFAHMILPHVRQKSILSAICGGVATLISGFVFVSLMTYMLGIATNVYLYAMLPAVGLVAVINGIITPVLYAPAQRLLHASLATQAEVATVSHAGLALRPQQDAAFSIEHLSYRYPQTTADALQDINLTVEHGDFLVLAGAAGAGKTTLMSALCGAVPHYYGGVMRGMVFVEDLAITQHSIAEIATKVGTILPDYDAQLVTLTVAEEMEFALENRGYAAAEITRRSAEALAKVELSGLEERNVATLSGGQRQRLVIASVLATEPQILVIDEPTSALDPEGTQAFYELLGMLNRRDGLTVVVTESQLAEVAPYAKRAALLDEGRLVMVGAFDEVVGRMQADATFRDLLPDRYQEATASAVVAGRVTC</sequence>
<evidence type="ECO:0000256" key="3">
    <source>
        <dbReference type="ARBA" id="ARBA00022448"/>
    </source>
</evidence>
<feature type="transmembrane region" description="Helical" evidence="9">
    <location>
        <begin position="146"/>
        <end position="170"/>
    </location>
</feature>
<protein>
    <submittedName>
        <fullName evidence="11">Energy-coupling factor transport system ATP-binding protein</fullName>
        <ecNumber evidence="11">3.6.3.-</ecNumber>
    </submittedName>
</protein>
<evidence type="ECO:0000256" key="4">
    <source>
        <dbReference type="ARBA" id="ARBA00022475"/>
    </source>
</evidence>
<evidence type="ECO:0000313" key="11">
    <source>
        <dbReference type="EMBL" id="MBB6477719.1"/>
    </source>
</evidence>
<evidence type="ECO:0000256" key="7">
    <source>
        <dbReference type="ARBA" id="ARBA00022967"/>
    </source>
</evidence>
<evidence type="ECO:0000313" key="12">
    <source>
        <dbReference type="Proteomes" id="UP000591941"/>
    </source>
</evidence>
<evidence type="ECO:0000256" key="2">
    <source>
        <dbReference type="ARBA" id="ARBA00005417"/>
    </source>
</evidence>
<dbReference type="GeneID" id="93486030"/>
<comment type="similarity">
    <text evidence="2">Belongs to the ABC transporter superfamily.</text>
</comment>
<feature type="transmembrane region" description="Helical" evidence="9">
    <location>
        <begin position="114"/>
        <end position="140"/>
    </location>
</feature>
<evidence type="ECO:0000259" key="10">
    <source>
        <dbReference type="PROSITE" id="PS50893"/>
    </source>
</evidence>
<keyword evidence="9" id="KW-1133">Transmembrane helix</keyword>
<dbReference type="InterPro" id="IPR015856">
    <property type="entry name" value="ABC_transpr_CbiO/EcfA_su"/>
</dbReference>
<dbReference type="CDD" id="cd03225">
    <property type="entry name" value="ABC_cobalt_CbiO_domain1"/>
    <property type="match status" value="1"/>
</dbReference>
<dbReference type="EC" id="3.6.3.-" evidence="11"/>
<keyword evidence="4" id="KW-1003">Cell membrane</keyword>
<dbReference type="PROSITE" id="PS00211">
    <property type="entry name" value="ABC_TRANSPORTER_1"/>
    <property type="match status" value="1"/>
</dbReference>
<dbReference type="InterPro" id="IPR003593">
    <property type="entry name" value="AAA+_ATPase"/>
</dbReference>
<keyword evidence="8 9" id="KW-0472">Membrane</keyword>
<dbReference type="GO" id="GO:0043190">
    <property type="term" value="C:ATP-binding cassette (ABC) transporter complex"/>
    <property type="evidence" value="ECO:0007669"/>
    <property type="project" value="TreeGrafter"/>
</dbReference>
<accession>A0A841R3W3</accession>
<proteinExistence type="inferred from homology"/>
<feature type="transmembrane region" description="Helical" evidence="9">
    <location>
        <begin position="16"/>
        <end position="35"/>
    </location>
</feature>
<organism evidence="11 12">
    <name type="scientific">Negativicoccus succinicivorans</name>
    <dbReference type="NCBI Taxonomy" id="620903"/>
    <lineage>
        <taxon>Bacteria</taxon>
        <taxon>Bacillati</taxon>
        <taxon>Bacillota</taxon>
        <taxon>Negativicutes</taxon>
        <taxon>Veillonellales</taxon>
        <taxon>Veillonellaceae</taxon>
        <taxon>Negativicoccus</taxon>
    </lineage>
</organism>
<dbReference type="PANTHER" id="PTHR43553">
    <property type="entry name" value="HEAVY METAL TRANSPORTER"/>
    <property type="match status" value="1"/>
</dbReference>